<keyword evidence="2" id="KW-0472">Membrane</keyword>
<evidence type="ECO:0000313" key="4">
    <source>
        <dbReference type="RefSeq" id="XP_010243362.1"/>
    </source>
</evidence>
<reference evidence="4" key="1">
    <citation type="submission" date="2025-08" db="UniProtKB">
        <authorList>
            <consortium name="RefSeq"/>
        </authorList>
    </citation>
    <scope>IDENTIFICATION</scope>
</reference>
<proteinExistence type="predicted"/>
<keyword evidence="2" id="KW-1133">Transmembrane helix</keyword>
<dbReference type="PANTHER" id="PTHR34268:SF8">
    <property type="entry name" value="FAE DOMAIN-CONTAINING PROTEIN"/>
    <property type="match status" value="1"/>
</dbReference>
<dbReference type="Proteomes" id="UP000189703">
    <property type="component" value="Unplaced"/>
</dbReference>
<feature type="compositionally biased region" description="Polar residues" evidence="1">
    <location>
        <begin position="78"/>
        <end position="92"/>
    </location>
</feature>
<feature type="region of interest" description="Disordered" evidence="1">
    <location>
        <begin position="64"/>
        <end position="92"/>
    </location>
</feature>
<feature type="transmembrane region" description="Helical" evidence="2">
    <location>
        <begin position="12"/>
        <end position="28"/>
    </location>
</feature>
<dbReference type="OrthoDB" id="999321at2759"/>
<name>A0A1U7YVL7_NELNU</name>
<sequence>MVFDGSLEDMLLKVGMFLLVQALVYLILSKSSNIFSKNVSRSVSFRTARSASIRRFLAALSDLPAGSESPSRGLKASLSFQKTQENSAPDDN</sequence>
<dbReference type="FunCoup" id="A0A1U7YVL7">
    <property type="interactions" value="134"/>
</dbReference>
<protein>
    <submittedName>
        <fullName evidence="4">Uncharacterized protein LOC104587448</fullName>
    </submittedName>
</protein>
<keyword evidence="3" id="KW-1185">Reference proteome</keyword>
<evidence type="ECO:0000256" key="2">
    <source>
        <dbReference type="SAM" id="Phobius"/>
    </source>
</evidence>
<keyword evidence="2" id="KW-0812">Transmembrane</keyword>
<dbReference type="AlphaFoldDB" id="A0A1U7YVL7"/>
<dbReference type="RefSeq" id="XP_010243362.1">
    <property type="nucleotide sequence ID" value="XM_010245060.2"/>
</dbReference>
<accession>A0A1U7YVL7</accession>
<organism evidence="3 4">
    <name type="scientific">Nelumbo nucifera</name>
    <name type="common">Sacred lotus</name>
    <dbReference type="NCBI Taxonomy" id="4432"/>
    <lineage>
        <taxon>Eukaryota</taxon>
        <taxon>Viridiplantae</taxon>
        <taxon>Streptophyta</taxon>
        <taxon>Embryophyta</taxon>
        <taxon>Tracheophyta</taxon>
        <taxon>Spermatophyta</taxon>
        <taxon>Magnoliopsida</taxon>
        <taxon>Proteales</taxon>
        <taxon>Nelumbonaceae</taxon>
        <taxon>Nelumbo</taxon>
    </lineage>
</organism>
<evidence type="ECO:0000256" key="1">
    <source>
        <dbReference type="SAM" id="MobiDB-lite"/>
    </source>
</evidence>
<dbReference type="GeneID" id="104587448"/>
<dbReference type="KEGG" id="nnu:104587448"/>
<gene>
    <name evidence="4" type="primary">LOC104587448</name>
</gene>
<evidence type="ECO:0000313" key="3">
    <source>
        <dbReference type="Proteomes" id="UP000189703"/>
    </source>
</evidence>
<dbReference type="eggNOG" id="ENOG502S84Q">
    <property type="taxonomic scope" value="Eukaryota"/>
</dbReference>
<dbReference type="PANTHER" id="PTHR34268">
    <property type="entry name" value="OS01G0321850 PROTEIN"/>
    <property type="match status" value="1"/>
</dbReference>